<sequence length="337" mass="36956">MAGPAAPRGSARRAQALGLLPRSAQNTRQVAADPQLEEARAAASRGDWEPAAQLLARSRELGDWGRRSFHADVLGDHETARPGSWLEAWETAVGPDDPDAALIRARATVSLAWHLRGAAWARETSRKQFQEFHNVLVQAPALCARAAQLAPGDPSPFVTEIWAALGLGASREQMRQIWKEVTARDPHHYGAHRAALQYWCAKWRGSAGLAATFAQEAAATAPPGSLLTALPLIAWYEHHDTTAETDDFRTPSLVAMVDAALADADAAPQDHPDTASLRHLLAYFLTRQGRYDLALQQFRLVDGHVDALPWRYFDNPAAVYCVWRDRAIQGVQGRFTS</sequence>
<name>A0A6G3QZI1_9ACTN</name>
<proteinExistence type="predicted"/>
<evidence type="ECO:0008006" key="3">
    <source>
        <dbReference type="Google" id="ProtNLM"/>
    </source>
</evidence>
<comment type="caution">
    <text evidence="2">The sequence shown here is derived from an EMBL/GenBank/DDBJ whole genome shotgun (WGS) entry which is preliminary data.</text>
</comment>
<dbReference type="Gene3D" id="1.25.40.10">
    <property type="entry name" value="Tetratricopeptide repeat domain"/>
    <property type="match status" value="1"/>
</dbReference>
<evidence type="ECO:0000313" key="2">
    <source>
        <dbReference type="EMBL" id="NEA88899.1"/>
    </source>
</evidence>
<dbReference type="EMBL" id="JAAGMD010000657">
    <property type="protein sequence ID" value="NEA88899.1"/>
    <property type="molecule type" value="Genomic_DNA"/>
</dbReference>
<feature type="compositionally biased region" description="Low complexity" evidence="1">
    <location>
        <begin position="1"/>
        <end position="16"/>
    </location>
</feature>
<dbReference type="SUPFAM" id="SSF48452">
    <property type="entry name" value="TPR-like"/>
    <property type="match status" value="1"/>
</dbReference>
<reference evidence="2" key="1">
    <citation type="submission" date="2020-01" db="EMBL/GenBank/DDBJ databases">
        <title>Insect and environment-associated Actinomycetes.</title>
        <authorList>
            <person name="Currrie C."/>
            <person name="Chevrette M."/>
            <person name="Carlson C."/>
            <person name="Stubbendieck R."/>
            <person name="Wendt-Pienkowski E."/>
        </authorList>
    </citation>
    <scope>NUCLEOTIDE SEQUENCE</scope>
    <source>
        <strain evidence="2">SID14436</strain>
    </source>
</reference>
<organism evidence="2">
    <name type="scientific">Streptomyces sp. SID14436</name>
    <dbReference type="NCBI Taxonomy" id="2706070"/>
    <lineage>
        <taxon>Bacteria</taxon>
        <taxon>Bacillati</taxon>
        <taxon>Actinomycetota</taxon>
        <taxon>Actinomycetes</taxon>
        <taxon>Kitasatosporales</taxon>
        <taxon>Streptomycetaceae</taxon>
        <taxon>Streptomyces</taxon>
    </lineage>
</organism>
<accession>A0A6G3QZI1</accession>
<dbReference type="AlphaFoldDB" id="A0A6G3QZI1"/>
<gene>
    <name evidence="2" type="ORF">G3I53_23350</name>
</gene>
<feature type="region of interest" description="Disordered" evidence="1">
    <location>
        <begin position="1"/>
        <end position="44"/>
    </location>
</feature>
<protein>
    <recommendedName>
        <fullName evidence="3">DUF4034 domain-containing protein</fullName>
    </recommendedName>
</protein>
<evidence type="ECO:0000256" key="1">
    <source>
        <dbReference type="SAM" id="MobiDB-lite"/>
    </source>
</evidence>
<dbReference type="InterPro" id="IPR011990">
    <property type="entry name" value="TPR-like_helical_dom_sf"/>
</dbReference>